<dbReference type="GO" id="GO:0004674">
    <property type="term" value="F:protein serine/threonine kinase activity"/>
    <property type="evidence" value="ECO:0007669"/>
    <property type="project" value="UniProtKB-KW"/>
</dbReference>
<feature type="signal peptide" evidence="14">
    <location>
        <begin position="1"/>
        <end position="27"/>
    </location>
</feature>
<keyword evidence="18" id="KW-1185">Reference proteome</keyword>
<dbReference type="InterPro" id="IPR017441">
    <property type="entry name" value="Protein_kinase_ATP_BS"/>
</dbReference>
<dbReference type="InterPro" id="IPR051681">
    <property type="entry name" value="Ser/Thr_Kinases-Pseudokinases"/>
</dbReference>
<dbReference type="PROSITE" id="PS00107">
    <property type="entry name" value="PROTEIN_KINASE_ATP"/>
    <property type="match status" value="1"/>
</dbReference>
<name>L8H5M2_ACACF</name>
<proteinExistence type="inferred from homology"/>
<dbReference type="OrthoDB" id="4062651at2759"/>
<dbReference type="GO" id="GO:0035556">
    <property type="term" value="P:intracellular signal transduction"/>
    <property type="evidence" value="ECO:0007669"/>
    <property type="project" value="InterPro"/>
</dbReference>
<dbReference type="Proteomes" id="UP000011083">
    <property type="component" value="Unassembled WGS sequence"/>
</dbReference>
<dbReference type="SMART" id="SM00220">
    <property type="entry name" value="S_TKc"/>
    <property type="match status" value="1"/>
</dbReference>
<feature type="region of interest" description="Disordered" evidence="12">
    <location>
        <begin position="1369"/>
        <end position="1395"/>
    </location>
</feature>
<dbReference type="Pfam" id="PF12849">
    <property type="entry name" value="PBP_like_2"/>
    <property type="match status" value="2"/>
</dbReference>
<dbReference type="PROSITE" id="PS50125">
    <property type="entry name" value="GUANYLATE_CYCLASE_2"/>
    <property type="match status" value="1"/>
</dbReference>
<feature type="binding site" evidence="11">
    <location>
        <position position="812"/>
    </location>
    <ligand>
        <name>ATP</name>
        <dbReference type="ChEBI" id="CHEBI:30616"/>
    </ligand>
</feature>
<accession>L8H5M2</accession>
<dbReference type="SUPFAM" id="SSF53850">
    <property type="entry name" value="Periplasmic binding protein-like II"/>
    <property type="match status" value="2"/>
</dbReference>
<comment type="catalytic activity">
    <reaction evidence="9">
        <text>L-threonyl-[protein] + ATP = O-phospho-L-threonyl-[protein] + ADP + H(+)</text>
        <dbReference type="Rhea" id="RHEA:46608"/>
        <dbReference type="Rhea" id="RHEA-COMP:11060"/>
        <dbReference type="Rhea" id="RHEA-COMP:11605"/>
        <dbReference type="ChEBI" id="CHEBI:15378"/>
        <dbReference type="ChEBI" id="CHEBI:30013"/>
        <dbReference type="ChEBI" id="CHEBI:30616"/>
        <dbReference type="ChEBI" id="CHEBI:61977"/>
        <dbReference type="ChEBI" id="CHEBI:456216"/>
        <dbReference type="EC" id="2.7.11.1"/>
    </reaction>
</comment>
<evidence type="ECO:0000256" key="2">
    <source>
        <dbReference type="ARBA" id="ARBA00005843"/>
    </source>
</evidence>
<evidence type="ECO:0000256" key="5">
    <source>
        <dbReference type="ARBA" id="ARBA00022679"/>
    </source>
</evidence>
<organism evidence="17 18">
    <name type="scientific">Acanthamoeba castellanii (strain ATCC 30010 / Neff)</name>
    <dbReference type="NCBI Taxonomy" id="1257118"/>
    <lineage>
        <taxon>Eukaryota</taxon>
        <taxon>Amoebozoa</taxon>
        <taxon>Discosea</taxon>
        <taxon>Longamoebia</taxon>
        <taxon>Centramoebida</taxon>
        <taxon>Acanthamoebidae</taxon>
        <taxon>Acanthamoeba</taxon>
    </lineage>
</organism>
<comment type="similarity">
    <text evidence="2">Belongs to the protein kinase superfamily. TKL Ser/Thr protein kinase family.</text>
</comment>
<gene>
    <name evidence="17" type="ORF">ACA1_055950</name>
</gene>
<feature type="compositionally biased region" description="Low complexity" evidence="12">
    <location>
        <begin position="1067"/>
        <end position="1087"/>
    </location>
</feature>
<evidence type="ECO:0000256" key="9">
    <source>
        <dbReference type="ARBA" id="ARBA00047899"/>
    </source>
</evidence>
<dbReference type="GO" id="GO:0016020">
    <property type="term" value="C:membrane"/>
    <property type="evidence" value="ECO:0007669"/>
    <property type="project" value="UniProtKB-SubCell"/>
</dbReference>
<keyword evidence="14" id="KW-0732">Signal</keyword>
<dbReference type="FunFam" id="3.30.200.20:FF:000180">
    <property type="entry name" value="serine/threonine-protein kinase STY46-like"/>
    <property type="match status" value="1"/>
</dbReference>
<dbReference type="EMBL" id="KB007909">
    <property type="protein sequence ID" value="ELR20809.1"/>
    <property type="molecule type" value="Genomic_DNA"/>
</dbReference>
<evidence type="ECO:0000259" key="15">
    <source>
        <dbReference type="PROSITE" id="PS50011"/>
    </source>
</evidence>
<evidence type="ECO:0000256" key="10">
    <source>
        <dbReference type="ARBA" id="ARBA00048679"/>
    </source>
</evidence>
<evidence type="ECO:0000256" key="8">
    <source>
        <dbReference type="ARBA" id="ARBA00022840"/>
    </source>
</evidence>
<dbReference type="InterPro" id="IPR000742">
    <property type="entry name" value="EGF"/>
</dbReference>
<dbReference type="Gene3D" id="3.30.200.20">
    <property type="entry name" value="Phosphorylase Kinase, domain 1"/>
    <property type="match status" value="1"/>
</dbReference>
<evidence type="ECO:0000259" key="16">
    <source>
        <dbReference type="PROSITE" id="PS50125"/>
    </source>
</evidence>
<dbReference type="InterPro" id="IPR029787">
    <property type="entry name" value="Nucleotide_cyclase"/>
</dbReference>
<dbReference type="STRING" id="1257118.L8H5M2"/>
<keyword evidence="13" id="KW-0812">Transmembrane</keyword>
<dbReference type="CDD" id="cd13999">
    <property type="entry name" value="STKc_MAP3K-like"/>
    <property type="match status" value="1"/>
</dbReference>
<feature type="domain" description="Protein kinase" evidence="15">
    <location>
        <begin position="785"/>
        <end position="1063"/>
    </location>
</feature>
<feature type="domain" description="Guanylate cyclase" evidence="16">
    <location>
        <begin position="1262"/>
        <end position="1299"/>
    </location>
</feature>
<evidence type="ECO:0000256" key="4">
    <source>
        <dbReference type="ARBA" id="ARBA00022527"/>
    </source>
</evidence>
<dbReference type="InterPro" id="IPR024370">
    <property type="entry name" value="PBP_domain"/>
</dbReference>
<dbReference type="InterPro" id="IPR000719">
    <property type="entry name" value="Prot_kinase_dom"/>
</dbReference>
<feature type="transmembrane region" description="Helical" evidence="13">
    <location>
        <begin position="740"/>
        <end position="768"/>
    </location>
</feature>
<dbReference type="PROSITE" id="PS50011">
    <property type="entry name" value="PROTEIN_KINASE_DOM"/>
    <property type="match status" value="2"/>
</dbReference>
<evidence type="ECO:0000256" key="7">
    <source>
        <dbReference type="ARBA" id="ARBA00022777"/>
    </source>
</evidence>
<dbReference type="PROSITE" id="PS00022">
    <property type="entry name" value="EGF_1"/>
    <property type="match status" value="1"/>
</dbReference>
<dbReference type="Pfam" id="PF07714">
    <property type="entry name" value="PK_Tyr_Ser-Thr"/>
    <property type="match status" value="2"/>
</dbReference>
<evidence type="ECO:0000256" key="11">
    <source>
        <dbReference type="PROSITE-ProRule" id="PRU10141"/>
    </source>
</evidence>
<dbReference type="InterPro" id="IPR008271">
    <property type="entry name" value="Ser/Thr_kinase_AS"/>
</dbReference>
<dbReference type="FunFam" id="3.30.200.20:FF:000060">
    <property type="entry name" value="Serine/threonine-protein kinase isoform 1"/>
    <property type="match status" value="1"/>
</dbReference>
<keyword evidence="13" id="KW-0472">Membrane</keyword>
<dbReference type="GO" id="GO:0009190">
    <property type="term" value="P:cyclic nucleotide biosynthetic process"/>
    <property type="evidence" value="ECO:0007669"/>
    <property type="project" value="InterPro"/>
</dbReference>
<dbReference type="RefSeq" id="XP_004344212.1">
    <property type="nucleotide sequence ID" value="XM_004344162.1"/>
</dbReference>
<keyword evidence="6 11" id="KW-0547">Nucleotide-binding</keyword>
<dbReference type="SUPFAM" id="SSF56112">
    <property type="entry name" value="Protein kinase-like (PK-like)"/>
    <property type="match status" value="2"/>
</dbReference>
<keyword evidence="8 11" id="KW-0067">ATP-binding</keyword>
<keyword evidence="4 17" id="KW-0723">Serine/threonine-protein kinase</keyword>
<dbReference type="PROSITE" id="PS00108">
    <property type="entry name" value="PROTEIN_KINASE_ST"/>
    <property type="match status" value="1"/>
</dbReference>
<dbReference type="Pfam" id="PF00211">
    <property type="entry name" value="Guanylate_cyc"/>
    <property type="match status" value="1"/>
</dbReference>
<dbReference type="KEGG" id="acan:ACA1_055950"/>
<comment type="catalytic activity">
    <reaction evidence="10">
        <text>L-seryl-[protein] + ATP = O-phospho-L-seryl-[protein] + ADP + H(+)</text>
        <dbReference type="Rhea" id="RHEA:17989"/>
        <dbReference type="Rhea" id="RHEA-COMP:9863"/>
        <dbReference type="Rhea" id="RHEA-COMP:11604"/>
        <dbReference type="ChEBI" id="CHEBI:15378"/>
        <dbReference type="ChEBI" id="CHEBI:29999"/>
        <dbReference type="ChEBI" id="CHEBI:30616"/>
        <dbReference type="ChEBI" id="CHEBI:83421"/>
        <dbReference type="ChEBI" id="CHEBI:456216"/>
        <dbReference type="EC" id="2.7.11.1"/>
    </reaction>
</comment>
<feature type="chain" id="PRO_5003990928" description="non-specific serine/threonine protein kinase" evidence="14">
    <location>
        <begin position="28"/>
        <end position="1532"/>
    </location>
</feature>
<feature type="region of interest" description="Disordered" evidence="12">
    <location>
        <begin position="1064"/>
        <end position="1090"/>
    </location>
</feature>
<sequence length="1532" mass="165459">MGLALRLVLAVCGLLCLLLQPVPIVDAAMSTNLFGDGTPNSRTILTAWADRYSYVRDDVSISYTGGGMEEALAAYGRQKLDFVGSDRALAANLLVEFGDLVQFPLFGQALVLAYNVDGLTSSDPNLVLSRETVGLIWAGEITMWNDTRIKTLNPTIASKLPAAPISLAYNINNAFSLAEGFKVAVSSFSSVFRTALAAANNSFDLMPPALAGRAVEAGESKNRTAWVLANPNSMTFALQSDGESAGLPWVAMYNRAGKLSLPSKYSVQAAMAEFSAAYSAGNLSVDISDAPGNDSWPLAFMTFILLNRSAMSLDCNNIEELIRFLAWTQVNDKAANLAIENGLVPIDVSLRQNLLDVFASIQCNNSPAIDTAFLIGAGPPLPIFTAWTTDQSTSDVTIKYFESTSQQAKSQLVSFDEEFGTTINGIEAEWTTAIPDIALLPAAVFGMVPNYNLAELDGLDLVLDFKTLADIYLGEITMWNDSRILALNSAATVAALPTRPIQVIVQTTSSSITESFTTLLNATVPAFAEQALATTIAASNYSTLVSTLASTPDAFAVTLRSAVLLSRGLAAAHMFNKAGVLVHANSTSYASALRNYLAFTTAPAYGGVILTEGSASWPLAAFAALIYRSRTMQDCSKAAALADFFYYTQTSPKAKLSADRQGYIIGSTEPVLKSLFLNQLKAFTCNGVAVSSVAACINDGKLCSDIGSCANQACVCPSGRTGQYCEDFVSTDSSSDSATIGLAVGIPGAVFVVLVLACLIVVVVLILVKYTRNRTDDWEIEYSELDMGEQLGTGGYGAVHKAVWKGTEVAVKVMAAEKVTKEMEKSFQDEVRVMTSLRHPNVVLFMAASTKPPKMCIVMEFMSLGSLFELLHNELIPDIPFPLKAKMAYQASKGMHFLHSSGIVHRDLKSLNLLLDNKWNVKVSDFGLTKFREDARKGGAQANDAGSVHWTAPEVLNESADVDLILADVYSFGIILWELLTREQPYFGMSCIVDVAHHLIDSFIWRNSLAAVAVAVIRDNIRPRMPEVLTCPQEFEQLITSCWHSDPVIRPTFLEIMTRLSSMNGDSTSAGTSFTSRTSSSSSGGNSNREAKRVSLYGSSWTLPSTNGSASAGSGSSSGSKNGSAVAAQAAGGAVRAPEGELAIVFTDITRAASLWEFNPSAMRDATLLHNETLRAVLKRHKGYEVVFLRDRNSGEGSFCMAFQQASDALAWCCDVQRALLQVEWPEALLDHPGAAEEWGDTDDRRPFLIHVVATRRVLYKGLRVRMGVHLGTPKVVRDPMTRRVEYIGPVVNAAARITAMTHGGQIVMSHAAHHKLLASAGPDAPLSLGARVVSLGKFEMPDVPNGARLYELKAEGLEARFFGGVTNDDGDGATTSSGAASDSQEVATRSSGGEDMQTAVGEGMMFKEDTFLTSANLCRWIIDFHEIQMGKQWKGVEVAVKRFIKQKLDERRMLEFRAEMAFLSELHHPNIVLFIGACVKKPNLCIVTEFMKQGSLKDILANNAIKLTWKQKLRMLRSAALGINYLHSLTR</sequence>
<dbReference type="Gene3D" id="3.30.70.1230">
    <property type="entry name" value="Nucleotide cyclase"/>
    <property type="match status" value="1"/>
</dbReference>
<evidence type="ECO:0000256" key="12">
    <source>
        <dbReference type="SAM" id="MobiDB-lite"/>
    </source>
</evidence>
<reference evidence="17 18" key="1">
    <citation type="journal article" date="2013" name="Genome Biol.">
        <title>Genome of Acanthamoeba castellanii highlights extensive lateral gene transfer and early evolution of tyrosine kinase signaling.</title>
        <authorList>
            <person name="Clarke M."/>
            <person name="Lohan A.J."/>
            <person name="Liu B."/>
            <person name="Lagkouvardos I."/>
            <person name="Roy S."/>
            <person name="Zafar N."/>
            <person name="Bertelli C."/>
            <person name="Schilde C."/>
            <person name="Kianianmomeni A."/>
            <person name="Burglin T.R."/>
            <person name="Frech C."/>
            <person name="Turcotte B."/>
            <person name="Kopec K.O."/>
            <person name="Synnott J.M."/>
            <person name="Choo C."/>
            <person name="Paponov I."/>
            <person name="Finkler A."/>
            <person name="Soon Heng Tan C."/>
            <person name="Hutchins A.P."/>
            <person name="Weinmeier T."/>
            <person name="Rattei T."/>
            <person name="Chu J.S."/>
            <person name="Gimenez G."/>
            <person name="Irimia M."/>
            <person name="Rigden D.J."/>
            <person name="Fitzpatrick D.A."/>
            <person name="Lorenzo-Morales J."/>
            <person name="Bateman A."/>
            <person name="Chiu C.H."/>
            <person name="Tang P."/>
            <person name="Hegemann P."/>
            <person name="Fromm H."/>
            <person name="Raoult D."/>
            <person name="Greub G."/>
            <person name="Miranda-Saavedra D."/>
            <person name="Chen N."/>
            <person name="Nash P."/>
            <person name="Ginger M.L."/>
            <person name="Horn M."/>
            <person name="Schaap P."/>
            <person name="Caler L."/>
            <person name="Loftus B."/>
        </authorList>
    </citation>
    <scope>NUCLEOTIDE SEQUENCE [LARGE SCALE GENOMIC DNA]</scope>
    <source>
        <strain evidence="17 18">Neff</strain>
    </source>
</reference>
<comment type="subcellular location">
    <subcellularLocation>
        <location evidence="1">Membrane</location>
        <topology evidence="1">Single-pass membrane protein</topology>
    </subcellularLocation>
</comment>
<dbReference type="EC" id="2.7.11.1" evidence="3"/>
<dbReference type="VEuPathDB" id="AmoebaDB:ACA1_055950"/>
<keyword evidence="7 17" id="KW-0418">Kinase</keyword>
<evidence type="ECO:0000256" key="1">
    <source>
        <dbReference type="ARBA" id="ARBA00004167"/>
    </source>
</evidence>
<evidence type="ECO:0000256" key="3">
    <source>
        <dbReference type="ARBA" id="ARBA00012513"/>
    </source>
</evidence>
<evidence type="ECO:0000256" key="6">
    <source>
        <dbReference type="ARBA" id="ARBA00022741"/>
    </source>
</evidence>
<dbReference type="GO" id="GO:0005524">
    <property type="term" value="F:ATP binding"/>
    <property type="evidence" value="ECO:0007669"/>
    <property type="project" value="UniProtKB-UniRule"/>
</dbReference>
<evidence type="ECO:0000313" key="18">
    <source>
        <dbReference type="Proteomes" id="UP000011083"/>
    </source>
</evidence>
<protein>
    <recommendedName>
        <fullName evidence="3">non-specific serine/threonine protein kinase</fullName>
        <ecNumber evidence="3">2.7.11.1</ecNumber>
    </recommendedName>
</protein>
<dbReference type="InterPro" id="IPR001245">
    <property type="entry name" value="Ser-Thr/Tyr_kinase_cat_dom"/>
</dbReference>
<feature type="compositionally biased region" description="Low complexity" evidence="12">
    <location>
        <begin position="1373"/>
        <end position="1384"/>
    </location>
</feature>
<keyword evidence="5" id="KW-0808">Transferase</keyword>
<evidence type="ECO:0000313" key="17">
    <source>
        <dbReference type="EMBL" id="ELR20809.1"/>
    </source>
</evidence>
<dbReference type="SUPFAM" id="SSF55073">
    <property type="entry name" value="Nucleotide cyclase"/>
    <property type="match status" value="1"/>
</dbReference>
<dbReference type="SMART" id="SM00044">
    <property type="entry name" value="CYCc"/>
    <property type="match status" value="1"/>
</dbReference>
<dbReference type="InterPro" id="IPR011009">
    <property type="entry name" value="Kinase-like_dom_sf"/>
</dbReference>
<dbReference type="Gene3D" id="1.10.510.10">
    <property type="entry name" value="Transferase(Phosphotransferase) domain 1"/>
    <property type="match status" value="2"/>
</dbReference>
<evidence type="ECO:0000256" key="14">
    <source>
        <dbReference type="SAM" id="SignalP"/>
    </source>
</evidence>
<dbReference type="InterPro" id="IPR001054">
    <property type="entry name" value="A/G_cyclase"/>
</dbReference>
<dbReference type="PANTHER" id="PTHR44329">
    <property type="entry name" value="SERINE/THREONINE-PROTEIN KINASE TNNI3K-RELATED"/>
    <property type="match status" value="1"/>
</dbReference>
<keyword evidence="13" id="KW-1133">Transmembrane helix</keyword>
<dbReference type="Gene3D" id="3.40.190.10">
    <property type="entry name" value="Periplasmic binding protein-like II"/>
    <property type="match status" value="4"/>
</dbReference>
<dbReference type="GeneID" id="14921679"/>
<evidence type="ECO:0000256" key="13">
    <source>
        <dbReference type="SAM" id="Phobius"/>
    </source>
</evidence>
<feature type="domain" description="Protein kinase" evidence="15">
    <location>
        <begin position="1395"/>
        <end position="1532"/>
    </location>
</feature>